<dbReference type="SUPFAM" id="SSF53850">
    <property type="entry name" value="Periplasmic binding protein-like II"/>
    <property type="match status" value="1"/>
</dbReference>
<dbReference type="PANTHER" id="PTHR43649:SF12">
    <property type="entry name" value="DIACETYLCHITOBIOSE BINDING PROTEIN DASA"/>
    <property type="match status" value="1"/>
</dbReference>
<dbReference type="EMBL" id="CYZU01000078">
    <property type="protein sequence ID" value="CUP29769.1"/>
    <property type="molecule type" value="Genomic_DNA"/>
</dbReference>
<dbReference type="Proteomes" id="UP000095544">
    <property type="component" value="Unassembled WGS sequence"/>
</dbReference>
<keyword evidence="1" id="KW-0732">Signal</keyword>
<name>A0A174M7P7_9FIRM</name>
<sequence>MKRNKVISMGLAGMLALSLIGCAGKGEEQPKKEADAKEELTILIDGTTEGTDGYLIKQGALEFAKEYDVDVKFVETPYAEIHQKLMNVGASGGSDFDVVFVESDFVAQMGKAGILEPLNEYVEKSESLKWDDFVDSTVERNTLEGTVYAIPQVADVQTTIYNKEILADLGFANPPATIDEFIDYCVKAKEADYLPMAVRFNSTALPCQLMGLFLFTDNGAFVEKDGDTWKAALDNETGAKWVENVRKIFSTINGDTLVTMDDTAMYDALNTGKAGCTIGGAWMYDALNDDMREKMVTAPFPKGSGDQVALMSGWNLGIFANSEHKDLAFKFLEYKADAENAGKMTAGLSGRKDAEEHFTEEQKAYYPEFQELMQYGMGITSAEFTLRSEMTTAILPVFQEVTFSDDAAPADAAKMMNDAIQKTIDENQ</sequence>
<proteinExistence type="predicted"/>
<dbReference type="OrthoDB" id="383937at2"/>
<reference evidence="2 3" key="1">
    <citation type="submission" date="2015-09" db="EMBL/GenBank/DDBJ databases">
        <authorList>
            <consortium name="Pathogen Informatics"/>
        </authorList>
    </citation>
    <scope>NUCLEOTIDE SEQUENCE [LARGE SCALE GENOMIC DNA]</scope>
    <source>
        <strain evidence="2 3">2789STDY5834876</strain>
    </source>
</reference>
<accession>A0A174M7P7</accession>
<dbReference type="Gene3D" id="3.40.190.10">
    <property type="entry name" value="Periplasmic binding protein-like II"/>
    <property type="match status" value="1"/>
</dbReference>
<dbReference type="RefSeq" id="WP_050638914.1">
    <property type="nucleotide sequence ID" value="NZ_CABKUE010000004.1"/>
</dbReference>
<dbReference type="AlphaFoldDB" id="A0A174M7P7"/>
<dbReference type="STRING" id="39482.ERS852491_04785"/>
<evidence type="ECO:0000256" key="1">
    <source>
        <dbReference type="SAM" id="SignalP"/>
    </source>
</evidence>
<feature type="chain" id="PRO_5038881201" evidence="1">
    <location>
        <begin position="24"/>
        <end position="428"/>
    </location>
</feature>
<feature type="signal peptide" evidence="1">
    <location>
        <begin position="1"/>
        <end position="23"/>
    </location>
</feature>
<dbReference type="PANTHER" id="PTHR43649">
    <property type="entry name" value="ARABINOSE-BINDING PROTEIN-RELATED"/>
    <property type="match status" value="1"/>
</dbReference>
<gene>
    <name evidence="2" type="primary">cycB_2</name>
    <name evidence="2" type="ORF">ERS852491_04785</name>
</gene>
<evidence type="ECO:0000313" key="2">
    <source>
        <dbReference type="EMBL" id="CUP29769.1"/>
    </source>
</evidence>
<dbReference type="InterPro" id="IPR050490">
    <property type="entry name" value="Bact_solute-bd_prot1"/>
</dbReference>
<protein>
    <submittedName>
        <fullName evidence="2">Cyclodextrin-binding protein</fullName>
    </submittedName>
</protein>
<evidence type="ECO:0000313" key="3">
    <source>
        <dbReference type="Proteomes" id="UP000095544"/>
    </source>
</evidence>
<dbReference type="Pfam" id="PF01547">
    <property type="entry name" value="SBP_bac_1"/>
    <property type="match status" value="1"/>
</dbReference>
<organism evidence="2 3">
    <name type="scientific">Faecalicatena contorta</name>
    <dbReference type="NCBI Taxonomy" id="39482"/>
    <lineage>
        <taxon>Bacteria</taxon>
        <taxon>Bacillati</taxon>
        <taxon>Bacillota</taxon>
        <taxon>Clostridia</taxon>
        <taxon>Lachnospirales</taxon>
        <taxon>Lachnospiraceae</taxon>
        <taxon>Faecalicatena</taxon>
    </lineage>
</organism>
<dbReference type="InterPro" id="IPR006059">
    <property type="entry name" value="SBP"/>
</dbReference>
<dbReference type="PROSITE" id="PS51257">
    <property type="entry name" value="PROKAR_LIPOPROTEIN"/>
    <property type="match status" value="1"/>
</dbReference>